<dbReference type="SMART" id="SM00881">
    <property type="entry name" value="CoA_binding"/>
    <property type="match status" value="1"/>
</dbReference>
<dbReference type="Gene3D" id="3.30.470.20">
    <property type="entry name" value="ATP-grasp fold, B domain"/>
    <property type="match status" value="1"/>
</dbReference>
<dbReference type="Gene3D" id="3.40.50.261">
    <property type="entry name" value="Succinyl-CoA synthetase domains"/>
    <property type="match status" value="2"/>
</dbReference>
<dbReference type="InterPro" id="IPR016102">
    <property type="entry name" value="Succinyl-CoA_synth-like"/>
</dbReference>
<dbReference type="PANTHER" id="PTHR42793:SF4">
    <property type="entry name" value="BLL6376 PROTEIN"/>
    <property type="match status" value="1"/>
</dbReference>
<organism evidence="5 6">
    <name type="scientific">Pseudooceanicola nanhaiensis</name>
    <dbReference type="NCBI Taxonomy" id="375761"/>
    <lineage>
        <taxon>Bacteria</taxon>
        <taxon>Pseudomonadati</taxon>
        <taxon>Pseudomonadota</taxon>
        <taxon>Alphaproteobacteria</taxon>
        <taxon>Rhodobacterales</taxon>
        <taxon>Paracoccaceae</taxon>
        <taxon>Pseudooceanicola</taxon>
    </lineage>
</organism>
<name>A0A917T927_9RHOB</name>
<dbReference type="InterPro" id="IPR013815">
    <property type="entry name" value="ATP_grasp_subdomain_1"/>
</dbReference>
<dbReference type="SUPFAM" id="SSF52210">
    <property type="entry name" value="Succinyl-CoA synthetase domains"/>
    <property type="match status" value="2"/>
</dbReference>
<dbReference type="EMBL" id="BMLF01000004">
    <property type="protein sequence ID" value="GGM12201.1"/>
    <property type="molecule type" value="Genomic_DNA"/>
</dbReference>
<dbReference type="InterPro" id="IPR036291">
    <property type="entry name" value="NAD(P)-bd_dom_sf"/>
</dbReference>
<keyword evidence="3" id="KW-0067">ATP-binding</keyword>
<proteinExistence type="inferred from homology"/>
<keyword evidence="6" id="KW-1185">Reference proteome</keyword>
<dbReference type="FunFam" id="3.30.1490.20:FF:000020">
    <property type="entry name" value="Protein lysine acetyltransferase"/>
    <property type="match status" value="1"/>
</dbReference>
<comment type="caution">
    <text evidence="5">The sequence shown here is derived from an EMBL/GenBank/DDBJ whole genome shotgun (WGS) entry which is preliminary data.</text>
</comment>
<dbReference type="GO" id="GO:0005524">
    <property type="term" value="F:ATP binding"/>
    <property type="evidence" value="ECO:0007669"/>
    <property type="project" value="UniProtKB-UniRule"/>
</dbReference>
<evidence type="ECO:0000313" key="5">
    <source>
        <dbReference type="EMBL" id="GGM12201.1"/>
    </source>
</evidence>
<dbReference type="PROSITE" id="PS50975">
    <property type="entry name" value="ATP_GRASP"/>
    <property type="match status" value="1"/>
</dbReference>
<dbReference type="InterPro" id="IPR011761">
    <property type="entry name" value="ATP-grasp"/>
</dbReference>
<reference evidence="5" key="2">
    <citation type="submission" date="2020-09" db="EMBL/GenBank/DDBJ databases">
        <authorList>
            <person name="Sun Q."/>
            <person name="Zhou Y."/>
        </authorList>
    </citation>
    <scope>NUCLEOTIDE SEQUENCE</scope>
    <source>
        <strain evidence="5">CGMCC 1.6293</strain>
    </source>
</reference>
<dbReference type="Pfam" id="PF13380">
    <property type="entry name" value="CoA_binding_2"/>
    <property type="match status" value="1"/>
</dbReference>
<evidence type="ECO:0000256" key="2">
    <source>
        <dbReference type="ARBA" id="ARBA00060888"/>
    </source>
</evidence>
<keyword evidence="1" id="KW-0816">Tricarboxylic acid cycle</keyword>
<dbReference type="AlphaFoldDB" id="A0A917T927"/>
<evidence type="ECO:0000256" key="3">
    <source>
        <dbReference type="PROSITE-ProRule" id="PRU00409"/>
    </source>
</evidence>
<gene>
    <name evidence="5" type="ORF">GCM10011534_37950</name>
</gene>
<protein>
    <recommendedName>
        <fullName evidence="4">ATP-grasp domain-containing protein</fullName>
    </recommendedName>
</protein>
<dbReference type="GO" id="GO:0006099">
    <property type="term" value="P:tricarboxylic acid cycle"/>
    <property type="evidence" value="ECO:0007669"/>
    <property type="project" value="UniProtKB-KW"/>
</dbReference>
<dbReference type="SUPFAM" id="SSF51735">
    <property type="entry name" value="NAD(P)-binding Rossmann-fold domains"/>
    <property type="match status" value="1"/>
</dbReference>
<dbReference type="Gene3D" id="3.40.50.720">
    <property type="entry name" value="NAD(P)-binding Rossmann-like Domain"/>
    <property type="match status" value="1"/>
</dbReference>
<dbReference type="RefSeq" id="WP_028288479.1">
    <property type="nucleotide sequence ID" value="NZ_BMLF01000004.1"/>
</dbReference>
<dbReference type="InterPro" id="IPR032875">
    <property type="entry name" value="Succ_CoA_lig_flav_dom"/>
</dbReference>
<dbReference type="Pfam" id="PF13549">
    <property type="entry name" value="ATP-grasp_5"/>
    <property type="match status" value="1"/>
</dbReference>
<evidence type="ECO:0000259" key="4">
    <source>
        <dbReference type="PROSITE" id="PS50975"/>
    </source>
</evidence>
<dbReference type="Gene3D" id="3.30.1490.20">
    <property type="entry name" value="ATP-grasp fold, A domain"/>
    <property type="match status" value="1"/>
</dbReference>
<feature type="domain" description="ATP-grasp" evidence="4">
    <location>
        <begin position="492"/>
        <end position="528"/>
    </location>
</feature>
<accession>A0A917T927</accession>
<dbReference type="GO" id="GO:0046872">
    <property type="term" value="F:metal ion binding"/>
    <property type="evidence" value="ECO:0007669"/>
    <property type="project" value="InterPro"/>
</dbReference>
<reference evidence="5" key="1">
    <citation type="journal article" date="2014" name="Int. J. Syst. Evol. Microbiol.">
        <title>Complete genome sequence of Corynebacterium casei LMG S-19264T (=DSM 44701T), isolated from a smear-ripened cheese.</title>
        <authorList>
            <consortium name="US DOE Joint Genome Institute (JGI-PGF)"/>
            <person name="Walter F."/>
            <person name="Albersmeier A."/>
            <person name="Kalinowski J."/>
            <person name="Ruckert C."/>
        </authorList>
    </citation>
    <scope>NUCLEOTIDE SEQUENCE</scope>
    <source>
        <strain evidence="5">CGMCC 1.6293</strain>
    </source>
</reference>
<evidence type="ECO:0000256" key="1">
    <source>
        <dbReference type="ARBA" id="ARBA00022532"/>
    </source>
</evidence>
<keyword evidence="3" id="KW-0547">Nucleotide-binding</keyword>
<dbReference type="Proteomes" id="UP000649829">
    <property type="component" value="Unassembled WGS sequence"/>
</dbReference>
<dbReference type="InterPro" id="IPR003781">
    <property type="entry name" value="CoA-bd"/>
</dbReference>
<dbReference type="Pfam" id="PF13607">
    <property type="entry name" value="Succ_CoA_lig"/>
    <property type="match status" value="1"/>
</dbReference>
<dbReference type="SUPFAM" id="SSF56059">
    <property type="entry name" value="Glutathione synthetase ATP-binding domain-like"/>
    <property type="match status" value="1"/>
</dbReference>
<comment type="similarity">
    <text evidence="2">In the N-terminal section; belongs to the acetate CoA ligase alpha subunit family.</text>
</comment>
<dbReference type="PANTHER" id="PTHR42793">
    <property type="entry name" value="COA BINDING DOMAIN CONTAINING PROTEIN"/>
    <property type="match status" value="1"/>
</dbReference>
<sequence length="702" mass="72671">MKDDLTGSAIAAIFSPRSVAVIGASSNPTKLGGRPVAFLKDYGFKGEIYPVNAGQAEVQGLVSYKDVRDIPGPVDQAVIVVPSQHVEEALRGCAEKGVKVAQVLSSGFAEADEAGRARQERLMEIVRETGIRITGPNALGSVSPPDRFCATFSTAFQGMHPPAGNVAVVTQSGAFGSCTYVMIARRGLGLSRIVATGNEADVATAEVISYLADDPETRVICAAVESCRDGDGLRAALRKAAAAGKPVIFMKVGASELGAKAAATHTGALAGNDKVFDTVIREGGAWRARSIEEMVDLAYVFAVGPAPQGPRAAIVSLSGGIGVMMADSAEGSGLELPPQSDDLRARVHDILDFAEGSNPLDVTAQVAVRQQTLPVIYDTLLASGEYDAIMLYLANSGMSPTAFAPHLGYVLEVRAKHPDKVIGVITPAHPEVQKALEEAGVLVFEDPSRLVRALGAAGSLAGLRAAALGVASDAGTAPRADLSQPLTEARAKRLLADAGLPVPAEAECGDAEAAARAADGIGYPVAMKILSPDIAHKTEVGGIALDLKDAEAVRTAFTRITDSARRLAPDARIDGVIVAPMAGEGAEIILGLHNDPVFGPMILAGAGGVMAEMLGDVSFASVPVSREAAERMVAPGDGWTRLLDAWRGRPARDRAALVEAICRLSDFAVANADQVDGVEMNPILVRSEGAAVLDALIVPRSA</sequence>
<evidence type="ECO:0000313" key="6">
    <source>
        <dbReference type="Proteomes" id="UP000649829"/>
    </source>
</evidence>